<proteinExistence type="predicted"/>
<reference evidence="2 3" key="1">
    <citation type="submission" date="2015-09" db="EMBL/GenBank/DDBJ databases">
        <authorList>
            <person name="Jackson K.R."/>
            <person name="Lunt B.L."/>
            <person name="Fisher J.N.B."/>
            <person name="Gardner A.V."/>
            <person name="Bailey M.E."/>
            <person name="Deus L.M."/>
            <person name="Earl A.S."/>
            <person name="Gibby P.D."/>
            <person name="Hartmann K.A."/>
            <person name="Liu J.E."/>
            <person name="Manci A.M."/>
            <person name="Nielsen D.A."/>
            <person name="Solomon M.B."/>
            <person name="Breakwell D.P."/>
            <person name="Burnett S.H."/>
            <person name="Grose J.H."/>
        </authorList>
    </citation>
    <scope>NUCLEOTIDE SEQUENCE [LARGE SCALE GENOMIC DNA]</scope>
    <source>
        <strain evidence="2 3">16</strain>
    </source>
</reference>
<evidence type="ECO:0008006" key="4">
    <source>
        <dbReference type="Google" id="ProtNLM"/>
    </source>
</evidence>
<dbReference type="Proteomes" id="UP000048984">
    <property type="component" value="Unassembled WGS sequence"/>
</dbReference>
<dbReference type="STRING" id="665126.ABB55_05765"/>
<sequence>MFWVIVAAAQFGLSQVMPFSDWQHVADELMRVAAAPDGPGRFDGVSNAHFAFALASGIMQFAVALAVAFFVCHVLFVLLWLRSARKLLGQSADPKIFADGIEAISARLARNGLVGDAWLKFRDTTYERDGVVHSTVRPQVFINVADARERLFGLKMMPAIPGFFVGTGLLLTFIGLLLALHKAAGATDARSAAEMTGSLNALLKAATFKFATSIAGLGASLLLSLIFRAYQIWIEQAFHAFCHAVETRLTYYPAQKAALETIEILKEQRNELKEINSDRFFTRLGETAGNNIGTAIGVAMEPITTRLDNAMAQVVDTSRGGVDELLGRFTESLRGGAGAELGEMARTLGETRAALESIRHDLTGSGSDFARRLNEAAENMARVVAQASQDLGGSASGAAGSVEATMAAVTDRLQGQMTGVAEALAAIQTSMIEQGQAGARRAAEAADAAAEISRQASVEAAAITSEAARETVEAIRSGVGAVIGSLREDIARLSDTLRSVGTAFASQTAEINGVAGRSREAAEAFGRVASDVRTASQPLLAQGERIATSTERMAGAVTASATTLTTTTEAARAVADALTAHFARIDLTWKDYEARFKGVDEDFGRAADRFHEEVSRHQEAMRSFIGDVDQHTKSIAASLGGATDRLAETFEALHETLEDFLERTAQRPAAK</sequence>
<organism evidence="2 3">
    <name type="scientific">Prosthecodimorpha hirschii</name>
    <dbReference type="NCBI Taxonomy" id="665126"/>
    <lineage>
        <taxon>Bacteria</taxon>
        <taxon>Pseudomonadati</taxon>
        <taxon>Pseudomonadota</taxon>
        <taxon>Alphaproteobacteria</taxon>
        <taxon>Hyphomicrobiales</taxon>
        <taxon>Ancalomicrobiaceae</taxon>
        <taxon>Prosthecodimorpha</taxon>
    </lineage>
</organism>
<protein>
    <recommendedName>
        <fullName evidence="4">MotA/TolQ/ExbB proton channel domain-containing protein</fullName>
    </recommendedName>
</protein>
<dbReference type="AlphaFoldDB" id="A0A0P6VI86"/>
<dbReference type="NCBIfam" id="NF033914">
    <property type="entry name" value="antiphage_ZorA_1"/>
    <property type="match status" value="1"/>
</dbReference>
<evidence type="ECO:0000256" key="1">
    <source>
        <dbReference type="SAM" id="Phobius"/>
    </source>
</evidence>
<keyword evidence="1" id="KW-0812">Transmembrane</keyword>
<feature type="transmembrane region" description="Helical" evidence="1">
    <location>
        <begin position="50"/>
        <end position="81"/>
    </location>
</feature>
<dbReference type="EMBL" id="LJYW01000001">
    <property type="protein sequence ID" value="KPL51797.1"/>
    <property type="molecule type" value="Genomic_DNA"/>
</dbReference>
<gene>
    <name evidence="2" type="ORF">ABB55_05765</name>
</gene>
<evidence type="ECO:0000313" key="2">
    <source>
        <dbReference type="EMBL" id="KPL51797.1"/>
    </source>
</evidence>
<feature type="transmembrane region" description="Helical" evidence="1">
    <location>
        <begin position="201"/>
        <end position="227"/>
    </location>
</feature>
<dbReference type="SUPFAM" id="SSF58113">
    <property type="entry name" value="Apolipoprotein A-I"/>
    <property type="match status" value="1"/>
</dbReference>
<comment type="caution">
    <text evidence="2">The sequence shown here is derived from an EMBL/GenBank/DDBJ whole genome shotgun (WGS) entry which is preliminary data.</text>
</comment>
<name>A0A0P6VI86_9HYPH</name>
<keyword evidence="3" id="KW-1185">Reference proteome</keyword>
<feature type="transmembrane region" description="Helical" evidence="1">
    <location>
        <begin position="159"/>
        <end position="181"/>
    </location>
</feature>
<keyword evidence="1" id="KW-0472">Membrane</keyword>
<reference evidence="2 3" key="2">
    <citation type="submission" date="2015-10" db="EMBL/GenBank/DDBJ databases">
        <title>Draft Genome Sequence of Prosthecomicrobium hirschii ATCC 27832.</title>
        <authorList>
            <person name="Daniel J."/>
            <person name="Givan S.A."/>
            <person name="Brun Y.V."/>
            <person name="Brown P.J."/>
        </authorList>
    </citation>
    <scope>NUCLEOTIDE SEQUENCE [LARGE SCALE GENOMIC DNA]</scope>
    <source>
        <strain evidence="2 3">16</strain>
    </source>
</reference>
<evidence type="ECO:0000313" key="3">
    <source>
        <dbReference type="Proteomes" id="UP000048984"/>
    </source>
</evidence>
<keyword evidence="1" id="KW-1133">Transmembrane helix</keyword>
<accession>A0A0P6VI86</accession>